<dbReference type="Gene3D" id="2.120.10.80">
    <property type="entry name" value="Kelch-type beta propeller"/>
    <property type="match status" value="2"/>
</dbReference>
<evidence type="ECO:0000256" key="4">
    <source>
        <dbReference type="SAM" id="SignalP"/>
    </source>
</evidence>
<sequence>MIFTYISHVLLSCIIFSHSVARIESFTPLPRYSVSSILVDSKLYFFGGWGKNPDESEGCQNSVFYLDTLSSFSTLDNNIPWIDLTSIANLPVGTCWQVSAHDSQKNSIYILEGLMINSSNQVNVSDTLVYSFDTKIQKWSKSMISGIAPPRRMELQISQDSSNIYMFGGLSGPLTGSQNTTWFNDMNILDIKSLSWLIVVPSGIDLPPPQADFTATILNNGMIVYIGGRQATNAYGSEISYKQMNKIWTYDTKKSFWNLIVTSGTIPGVRTGHSAVLAMDGRIIVYGGKENEELLSPATPDLAVLDTASTPPFQWSTPKAFNAPPILAHHSATLIGNVMIIAFGNVTQQTTVAPGPTSKVYLLDISNKSNYTWITSFNANTLKPTSTTEQYEDSTTTYSIKPIQPSDKVISLNIALILGAAIGCTIAFIIIVIITVLLLRRWLKYKQSSENKGLSDISVSDN</sequence>
<proteinExistence type="predicted"/>
<keyword evidence="2" id="KW-0677">Repeat</keyword>
<name>A0A397UK86_9GLOM</name>
<dbReference type="PANTHER" id="PTHR46093">
    <property type="entry name" value="ACYL-COA-BINDING DOMAIN-CONTAINING PROTEIN 5"/>
    <property type="match status" value="1"/>
</dbReference>
<organism evidence="6 7">
    <name type="scientific">Gigaspora rosea</name>
    <dbReference type="NCBI Taxonomy" id="44941"/>
    <lineage>
        <taxon>Eukaryota</taxon>
        <taxon>Fungi</taxon>
        <taxon>Fungi incertae sedis</taxon>
        <taxon>Mucoromycota</taxon>
        <taxon>Glomeromycotina</taxon>
        <taxon>Glomeromycetes</taxon>
        <taxon>Diversisporales</taxon>
        <taxon>Gigasporaceae</taxon>
        <taxon>Gigaspora</taxon>
    </lineage>
</organism>
<dbReference type="PANTHER" id="PTHR46093:SF18">
    <property type="entry name" value="FIBRONECTIN TYPE-III DOMAIN-CONTAINING PROTEIN"/>
    <property type="match status" value="1"/>
</dbReference>
<dbReference type="EMBL" id="QKWP01001313">
    <property type="protein sequence ID" value="RIB09901.1"/>
    <property type="molecule type" value="Genomic_DNA"/>
</dbReference>
<evidence type="ECO:0000256" key="3">
    <source>
        <dbReference type="SAM" id="Phobius"/>
    </source>
</evidence>
<keyword evidence="4" id="KW-0732">Signal</keyword>
<evidence type="ECO:0000313" key="6">
    <source>
        <dbReference type="EMBL" id="RIB09901.1"/>
    </source>
</evidence>
<feature type="transmembrane region" description="Helical" evidence="3">
    <location>
        <begin position="414"/>
        <end position="439"/>
    </location>
</feature>
<keyword evidence="7" id="KW-1185">Reference proteome</keyword>
<dbReference type="Pfam" id="PF24981">
    <property type="entry name" value="Beta-prop_ATRN-LZTR1"/>
    <property type="match status" value="1"/>
</dbReference>
<keyword evidence="3" id="KW-0812">Transmembrane</keyword>
<keyword evidence="3" id="KW-1133">Transmembrane helix</keyword>
<protein>
    <recommendedName>
        <fullName evidence="5">Attractin/MKLN-like beta-propeller domain-containing protein</fullName>
    </recommendedName>
</protein>
<evidence type="ECO:0000256" key="1">
    <source>
        <dbReference type="ARBA" id="ARBA00022441"/>
    </source>
</evidence>
<dbReference type="OrthoDB" id="432528at2759"/>
<reference evidence="6 7" key="1">
    <citation type="submission" date="2018-06" db="EMBL/GenBank/DDBJ databases">
        <title>Comparative genomics reveals the genomic features of Rhizophagus irregularis, R. cerebriforme, R. diaphanum and Gigaspora rosea, and their symbiotic lifestyle signature.</title>
        <authorList>
            <person name="Morin E."/>
            <person name="San Clemente H."/>
            <person name="Chen E.C.H."/>
            <person name="De La Providencia I."/>
            <person name="Hainaut M."/>
            <person name="Kuo A."/>
            <person name="Kohler A."/>
            <person name="Murat C."/>
            <person name="Tang N."/>
            <person name="Roy S."/>
            <person name="Loubradou J."/>
            <person name="Henrissat B."/>
            <person name="Grigoriev I.V."/>
            <person name="Corradi N."/>
            <person name="Roux C."/>
            <person name="Martin F.M."/>
        </authorList>
    </citation>
    <scope>NUCLEOTIDE SEQUENCE [LARGE SCALE GENOMIC DNA]</scope>
    <source>
        <strain evidence="6 7">DAOM 194757</strain>
    </source>
</reference>
<dbReference type="AlphaFoldDB" id="A0A397UK86"/>
<feature type="signal peptide" evidence="4">
    <location>
        <begin position="1"/>
        <end position="25"/>
    </location>
</feature>
<dbReference type="SUPFAM" id="SSF117281">
    <property type="entry name" value="Kelch motif"/>
    <property type="match status" value="1"/>
</dbReference>
<evidence type="ECO:0000313" key="7">
    <source>
        <dbReference type="Proteomes" id="UP000266673"/>
    </source>
</evidence>
<keyword evidence="1" id="KW-0880">Kelch repeat</keyword>
<feature type="domain" description="Attractin/MKLN-like beta-propeller" evidence="5">
    <location>
        <begin position="109"/>
        <end position="369"/>
    </location>
</feature>
<dbReference type="InterPro" id="IPR015915">
    <property type="entry name" value="Kelch-typ_b-propeller"/>
</dbReference>
<evidence type="ECO:0000256" key="2">
    <source>
        <dbReference type="ARBA" id="ARBA00022737"/>
    </source>
</evidence>
<comment type="caution">
    <text evidence="6">The sequence shown here is derived from an EMBL/GenBank/DDBJ whole genome shotgun (WGS) entry which is preliminary data.</text>
</comment>
<feature type="chain" id="PRO_5017413601" description="Attractin/MKLN-like beta-propeller domain-containing protein" evidence="4">
    <location>
        <begin position="26"/>
        <end position="462"/>
    </location>
</feature>
<dbReference type="InterPro" id="IPR056737">
    <property type="entry name" value="Beta-prop_ATRN-MKLN-like"/>
</dbReference>
<dbReference type="Proteomes" id="UP000266673">
    <property type="component" value="Unassembled WGS sequence"/>
</dbReference>
<evidence type="ECO:0000259" key="5">
    <source>
        <dbReference type="Pfam" id="PF24981"/>
    </source>
</evidence>
<keyword evidence="3" id="KW-0472">Membrane</keyword>
<accession>A0A397UK86</accession>
<gene>
    <name evidence="6" type="ORF">C2G38_2107408</name>
</gene>